<reference evidence="3 4" key="1">
    <citation type="submission" date="2017-12" db="EMBL/GenBank/DDBJ databases">
        <title>Sequencing, de novo assembly and annotation of complete genome of a new Thraustochytrid species, strain FCC1311.</title>
        <authorList>
            <person name="Sedici K."/>
            <person name="Godart F."/>
            <person name="Aiese Cigliano R."/>
            <person name="Sanseverino W."/>
            <person name="Barakat M."/>
            <person name="Ortet P."/>
            <person name="Marechal E."/>
            <person name="Cagnac O."/>
            <person name="Amato A."/>
        </authorList>
    </citation>
    <scope>NUCLEOTIDE SEQUENCE [LARGE SCALE GENOMIC DNA]</scope>
</reference>
<keyword evidence="1" id="KW-0175">Coiled coil</keyword>
<accession>A0A2R5G6U5</accession>
<evidence type="ECO:0000313" key="4">
    <source>
        <dbReference type="Proteomes" id="UP000241890"/>
    </source>
</evidence>
<feature type="region of interest" description="Disordered" evidence="2">
    <location>
        <begin position="41"/>
        <end position="114"/>
    </location>
</feature>
<dbReference type="InParanoid" id="A0A2R5G6U5"/>
<gene>
    <name evidence="3" type="ORF">FCC1311_003912</name>
</gene>
<protein>
    <recommendedName>
        <fullName evidence="5">BZIP domain-containing protein</fullName>
    </recommendedName>
</protein>
<feature type="region of interest" description="Disordered" evidence="2">
    <location>
        <begin position="394"/>
        <end position="414"/>
    </location>
</feature>
<organism evidence="3 4">
    <name type="scientific">Hondaea fermentalgiana</name>
    <dbReference type="NCBI Taxonomy" id="2315210"/>
    <lineage>
        <taxon>Eukaryota</taxon>
        <taxon>Sar</taxon>
        <taxon>Stramenopiles</taxon>
        <taxon>Bigyra</taxon>
        <taxon>Labyrinthulomycetes</taxon>
        <taxon>Thraustochytrida</taxon>
        <taxon>Thraustochytriidae</taxon>
        <taxon>Hondaea</taxon>
    </lineage>
</organism>
<feature type="region of interest" description="Disordered" evidence="2">
    <location>
        <begin position="1"/>
        <end position="22"/>
    </location>
</feature>
<sequence length="524" mass="57778">MEFFELSWKDVQGDQAAEETEDTFFEDDFYPADLVLGEDDLQLLASSEDPLESSSESASVATDKQFCSDEASTADLQVVKKPNGTSENPQPAAKKITGAKVESEESEEEKNRRRAIVAAASRATRAKRKREREALQMRNKELEKEREIYLSRIARLQTEVQAFRDAGSANLEMENKLLRVEIRKHKAFIRTIVEATRAVPRLTPEERYRLFRKGTESAVSQIVGLMFTSMADASWTWSTLTLQGPEGTQIPCHTGVQPLPLGCSAQTTKRVNGRIDLPLRPESIEELAQKLWTIWTNEDPFVSLYTRPLFGPQGVTVSLEELDTGFEQLRDATDPDLRVFHYKEESSDGSEKTRDCINAVTWRVSKALTSSAFPSPLSGDGTLLDLTTLQGHDGGANSSADGEVKCKGSESSADDTSKSLFRRVHLDPGAAFIICSSTSKDDVGLKPIQEGVHRIGDPLIEGHVLRRGPGGKGCLWTNFVSLPLLDEGFAGCSADGTMFTKDFAPGETAVGMLNELLVMLNEMD</sequence>
<evidence type="ECO:0000256" key="1">
    <source>
        <dbReference type="SAM" id="Coils"/>
    </source>
</evidence>
<evidence type="ECO:0000313" key="3">
    <source>
        <dbReference type="EMBL" id="GBG24173.1"/>
    </source>
</evidence>
<dbReference type="EMBL" id="BEYU01000004">
    <property type="protein sequence ID" value="GBG24173.1"/>
    <property type="molecule type" value="Genomic_DNA"/>
</dbReference>
<keyword evidence="4" id="KW-1185">Reference proteome</keyword>
<name>A0A2R5G6U5_9STRA</name>
<feature type="compositionally biased region" description="Low complexity" evidence="2">
    <location>
        <begin position="43"/>
        <end position="61"/>
    </location>
</feature>
<comment type="caution">
    <text evidence="3">The sequence shown here is derived from an EMBL/GenBank/DDBJ whole genome shotgun (WGS) entry which is preliminary data.</text>
</comment>
<evidence type="ECO:0008006" key="5">
    <source>
        <dbReference type="Google" id="ProtNLM"/>
    </source>
</evidence>
<dbReference type="CDD" id="cd14686">
    <property type="entry name" value="bZIP"/>
    <property type="match status" value="1"/>
</dbReference>
<dbReference type="AlphaFoldDB" id="A0A2R5G6U5"/>
<feature type="coiled-coil region" evidence="1">
    <location>
        <begin position="123"/>
        <end position="159"/>
    </location>
</feature>
<evidence type="ECO:0000256" key="2">
    <source>
        <dbReference type="SAM" id="MobiDB-lite"/>
    </source>
</evidence>
<proteinExistence type="predicted"/>
<dbReference type="Proteomes" id="UP000241890">
    <property type="component" value="Unassembled WGS sequence"/>
</dbReference>